<protein>
    <submittedName>
        <fullName evidence="2">Uncharacterized protein</fullName>
    </submittedName>
</protein>
<dbReference type="Proteomes" id="UP001500064">
    <property type="component" value="Unassembled WGS sequence"/>
</dbReference>
<organism evidence="2 3">
    <name type="scientific">Nonomuraea maheshkhaliensis</name>
    <dbReference type="NCBI Taxonomy" id="419590"/>
    <lineage>
        <taxon>Bacteria</taxon>
        <taxon>Bacillati</taxon>
        <taxon>Actinomycetota</taxon>
        <taxon>Actinomycetes</taxon>
        <taxon>Streptosporangiales</taxon>
        <taxon>Streptosporangiaceae</taxon>
        <taxon>Nonomuraea</taxon>
    </lineage>
</organism>
<evidence type="ECO:0000313" key="3">
    <source>
        <dbReference type="Proteomes" id="UP001500064"/>
    </source>
</evidence>
<dbReference type="RefSeq" id="WP_346113406.1">
    <property type="nucleotide sequence ID" value="NZ_BAAAMU010000125.1"/>
</dbReference>
<dbReference type="EMBL" id="BAAAMU010000125">
    <property type="protein sequence ID" value="GAA1681540.1"/>
    <property type="molecule type" value="Genomic_DNA"/>
</dbReference>
<accession>A0ABN2H492</accession>
<evidence type="ECO:0000256" key="1">
    <source>
        <dbReference type="SAM" id="MobiDB-lite"/>
    </source>
</evidence>
<feature type="region of interest" description="Disordered" evidence="1">
    <location>
        <begin position="248"/>
        <end position="268"/>
    </location>
</feature>
<reference evidence="2 3" key="1">
    <citation type="journal article" date="2019" name="Int. J. Syst. Evol. Microbiol.">
        <title>The Global Catalogue of Microorganisms (GCM) 10K type strain sequencing project: providing services to taxonomists for standard genome sequencing and annotation.</title>
        <authorList>
            <consortium name="The Broad Institute Genomics Platform"/>
            <consortium name="The Broad Institute Genome Sequencing Center for Infectious Disease"/>
            <person name="Wu L."/>
            <person name="Ma J."/>
        </authorList>
    </citation>
    <scope>NUCLEOTIDE SEQUENCE [LARGE SCALE GENOMIC DNA]</scope>
    <source>
        <strain evidence="2 3">JCM 13929</strain>
    </source>
</reference>
<sequence length="685" mass="75210">MIGIDPALMTQLINGMTRVSSTLPELGYQLERTLTSLGLQLWGPSPIQVIARQLHDQIPTLQGRLDLILATPDQKPDTGGALWANDSAWLSASPAEGAASAELLATRLRERIGAHSLDAETVALLERHKNDPYFALAFITEIPPRELKALIVSSYGSDLSPSSRPAQYDVALQDRLATILSTILGTASRGVGRMRLADDHAARLAENIENPQDAFAVKKLLQDGDFDHTYLLTLVRDLYDHDVAHPPDLSLPRDPWSRPGPRDVSPGDLSAMGTALTALAHHPAVAQDFFTDPKRRPLAYLMRRHPWDGGTDGELGWAIEVAATEFRDHDLPPGDSRGYKSALIASWAVHFWSDPNVQANLPLNRTHLGRVLAQYPADVHRTTGAFSAEVPGVVAYQDPDKNLRGLEPYGARFNAKEVKNAMTWAFEEDDVFEAVAAAHGLYSVEILDEVAGKIAKEVEADLAAWRRRHPEATEDELNVIRQDILEDRMTRGGGAEFSRAARSLSRATWVIADAANIADIEEAKENDARFTAFKELADTAVGLAPTPQGAFVGFMALSAKSTIFRNLRTNGEERSRASADDALRVTQSMFTDLTVAAMMRHGLFGNASAPGRTHPYYHKDFSPGRPGHFISDGRIRSRHEMNDDQSNAYHEWLELNATGRVFGRPDEAIDIGFSSAKKYYSGHGS</sequence>
<evidence type="ECO:0000313" key="2">
    <source>
        <dbReference type="EMBL" id="GAA1681540.1"/>
    </source>
</evidence>
<name>A0ABN2H492_9ACTN</name>
<comment type="caution">
    <text evidence="2">The sequence shown here is derived from an EMBL/GenBank/DDBJ whole genome shotgun (WGS) entry which is preliminary data.</text>
</comment>
<keyword evidence="3" id="KW-1185">Reference proteome</keyword>
<gene>
    <name evidence="2" type="ORF">GCM10009733_092800</name>
</gene>
<proteinExistence type="predicted"/>